<dbReference type="GO" id="GO:0015074">
    <property type="term" value="P:DNA integration"/>
    <property type="evidence" value="ECO:0007669"/>
    <property type="project" value="UniProtKB-KW"/>
</dbReference>
<name>A0A0E2HPX9_9FIRM</name>
<organism evidence="9 10">
    <name type="scientific">[Clostridium] clostridioforme 90A8</name>
    <dbReference type="NCBI Taxonomy" id="999408"/>
    <lineage>
        <taxon>Bacteria</taxon>
        <taxon>Bacillati</taxon>
        <taxon>Bacillota</taxon>
        <taxon>Clostridia</taxon>
        <taxon>Lachnospirales</taxon>
        <taxon>Lachnospiraceae</taxon>
        <taxon>Enterocloster</taxon>
    </lineage>
</organism>
<evidence type="ECO:0008006" key="11">
    <source>
        <dbReference type="Google" id="ProtNLM"/>
    </source>
</evidence>
<dbReference type="PROSITE" id="PS51900">
    <property type="entry name" value="CB"/>
    <property type="match status" value="1"/>
</dbReference>
<reference evidence="9 10" key="1">
    <citation type="submission" date="2013-01" db="EMBL/GenBank/DDBJ databases">
        <title>The Genome Sequence of Clostridium clostridioforme 90A8.</title>
        <authorList>
            <consortium name="The Broad Institute Genome Sequencing Platform"/>
            <person name="Earl A."/>
            <person name="Ward D."/>
            <person name="Feldgarden M."/>
            <person name="Gevers D."/>
            <person name="Courvalin P."/>
            <person name="Lambert T."/>
            <person name="Walker B."/>
            <person name="Young S.K."/>
            <person name="Zeng Q."/>
            <person name="Gargeya S."/>
            <person name="Fitzgerald M."/>
            <person name="Haas B."/>
            <person name="Abouelleil A."/>
            <person name="Alvarado L."/>
            <person name="Arachchi H.M."/>
            <person name="Berlin A.M."/>
            <person name="Chapman S.B."/>
            <person name="Dewar J."/>
            <person name="Goldberg J."/>
            <person name="Griggs A."/>
            <person name="Gujja S."/>
            <person name="Hansen M."/>
            <person name="Howarth C."/>
            <person name="Imamovic A."/>
            <person name="Larimer J."/>
            <person name="McCowan C."/>
            <person name="Murphy C."/>
            <person name="Neiman D."/>
            <person name="Pearson M."/>
            <person name="Priest M."/>
            <person name="Roberts A."/>
            <person name="Saif S."/>
            <person name="Shea T."/>
            <person name="Sisk P."/>
            <person name="Sykes S."/>
            <person name="Wortman J."/>
            <person name="Nusbaum C."/>
            <person name="Birren B."/>
        </authorList>
    </citation>
    <scope>NUCLEOTIDE SEQUENCE [LARGE SCALE GENOMIC DNA]</scope>
    <source>
        <strain evidence="9 10">90A8</strain>
    </source>
</reference>
<keyword evidence="4 6" id="KW-0238">DNA-binding</keyword>
<comment type="similarity">
    <text evidence="2">Belongs to the 'phage' integrase family.</text>
</comment>
<gene>
    <name evidence="9" type="ORF">HMPREF1090_02176</name>
</gene>
<dbReference type="InterPro" id="IPR002104">
    <property type="entry name" value="Integrase_catalytic"/>
</dbReference>
<dbReference type="Pfam" id="PF00589">
    <property type="entry name" value="Phage_integrase"/>
    <property type="match status" value="1"/>
</dbReference>
<sequence>MKTTDFAMLVNQFIMEYLVAARDLSPNTVLSYRDSIVLLITFMSNVHGKRSEALEIADITAERVEEFLGWLESERTNSPSTRNIRLAAIHSLFRYLCSQRPEHIFHSQQILSIPVKKTAQTEVTYLDTAQTEKLLAAPDATTAKGKRDLALLCLLYDSGCRVQELADVRMSDIRFTVPPQVTLTGKGRKTRTVPLMKETAAILRNYIDCYSLDTPRWADLPLFFYHREEKLTRQGITYILQKYAEDAGIGKITPHILRHSKAVHLTEADINSVYIRDFLGHTDLKVTQIYSKASVKMKRDAIEKLAGQKTPLPETDSLVKTKNWVDDKDLMIWLNSLGH</sequence>
<evidence type="ECO:0000259" key="8">
    <source>
        <dbReference type="PROSITE" id="PS51900"/>
    </source>
</evidence>
<dbReference type="RefSeq" id="WP_002595678.1">
    <property type="nucleotide sequence ID" value="NZ_KB851019.1"/>
</dbReference>
<dbReference type="AlphaFoldDB" id="A0A0E2HPX9"/>
<evidence type="ECO:0000256" key="2">
    <source>
        <dbReference type="ARBA" id="ARBA00008857"/>
    </source>
</evidence>
<dbReference type="Gene3D" id="1.10.150.130">
    <property type="match status" value="1"/>
</dbReference>
<feature type="domain" description="Tyr recombinase" evidence="7">
    <location>
        <begin position="121"/>
        <end position="303"/>
    </location>
</feature>
<dbReference type="Proteomes" id="UP000013085">
    <property type="component" value="Unassembled WGS sequence"/>
</dbReference>
<proteinExistence type="inferred from homology"/>
<dbReference type="Pfam" id="PF02899">
    <property type="entry name" value="Phage_int_SAM_1"/>
    <property type="match status" value="1"/>
</dbReference>
<dbReference type="InterPro" id="IPR013762">
    <property type="entry name" value="Integrase-like_cat_sf"/>
</dbReference>
<evidence type="ECO:0000256" key="4">
    <source>
        <dbReference type="ARBA" id="ARBA00023125"/>
    </source>
</evidence>
<keyword evidence="5" id="KW-0233">DNA recombination</keyword>
<protein>
    <recommendedName>
        <fullName evidence="11">Integrase</fullName>
    </recommendedName>
</protein>
<evidence type="ECO:0000256" key="1">
    <source>
        <dbReference type="ARBA" id="ARBA00003283"/>
    </source>
</evidence>
<dbReference type="PATRIC" id="fig|999408.3.peg.2335"/>
<dbReference type="GO" id="GO:0003677">
    <property type="term" value="F:DNA binding"/>
    <property type="evidence" value="ECO:0007669"/>
    <property type="project" value="UniProtKB-UniRule"/>
</dbReference>
<dbReference type="PROSITE" id="PS51898">
    <property type="entry name" value="TYR_RECOMBINASE"/>
    <property type="match status" value="1"/>
</dbReference>
<dbReference type="InterPro" id="IPR050090">
    <property type="entry name" value="Tyrosine_recombinase_XerCD"/>
</dbReference>
<evidence type="ECO:0000256" key="5">
    <source>
        <dbReference type="ARBA" id="ARBA00023172"/>
    </source>
</evidence>
<keyword evidence="3" id="KW-0229">DNA integration</keyword>
<dbReference type="InterPro" id="IPR010998">
    <property type="entry name" value="Integrase_recombinase_N"/>
</dbReference>
<dbReference type="EMBL" id="AGYR01000021">
    <property type="protein sequence ID" value="ENZ15964.1"/>
    <property type="molecule type" value="Genomic_DNA"/>
</dbReference>
<feature type="domain" description="Core-binding (CB)" evidence="8">
    <location>
        <begin position="8"/>
        <end position="97"/>
    </location>
</feature>
<dbReference type="Gene3D" id="1.10.443.10">
    <property type="entry name" value="Intergrase catalytic core"/>
    <property type="match status" value="1"/>
</dbReference>
<dbReference type="GO" id="GO:0006310">
    <property type="term" value="P:DNA recombination"/>
    <property type="evidence" value="ECO:0007669"/>
    <property type="project" value="UniProtKB-KW"/>
</dbReference>
<evidence type="ECO:0000313" key="10">
    <source>
        <dbReference type="Proteomes" id="UP000013085"/>
    </source>
</evidence>
<dbReference type="SUPFAM" id="SSF56349">
    <property type="entry name" value="DNA breaking-rejoining enzymes"/>
    <property type="match status" value="1"/>
</dbReference>
<dbReference type="PANTHER" id="PTHR30349:SF81">
    <property type="entry name" value="TYROSINE RECOMBINASE XERC"/>
    <property type="match status" value="1"/>
</dbReference>
<accession>A0A0E2HPX9</accession>
<dbReference type="InterPro" id="IPR004107">
    <property type="entry name" value="Integrase_SAM-like_N"/>
</dbReference>
<comment type="function">
    <text evidence="1">Site-specific tyrosine recombinase, which acts by catalyzing the cutting and rejoining of the recombining DNA molecules.</text>
</comment>
<evidence type="ECO:0000256" key="3">
    <source>
        <dbReference type="ARBA" id="ARBA00022908"/>
    </source>
</evidence>
<evidence type="ECO:0000256" key="6">
    <source>
        <dbReference type="PROSITE-ProRule" id="PRU01248"/>
    </source>
</evidence>
<evidence type="ECO:0000313" key="9">
    <source>
        <dbReference type="EMBL" id="ENZ15964.1"/>
    </source>
</evidence>
<evidence type="ECO:0000259" key="7">
    <source>
        <dbReference type="PROSITE" id="PS51898"/>
    </source>
</evidence>
<dbReference type="InterPro" id="IPR044068">
    <property type="entry name" value="CB"/>
</dbReference>
<dbReference type="HOGENOM" id="CLU_027562_9_1_9"/>
<dbReference type="PANTHER" id="PTHR30349">
    <property type="entry name" value="PHAGE INTEGRASE-RELATED"/>
    <property type="match status" value="1"/>
</dbReference>
<comment type="caution">
    <text evidence="9">The sequence shown here is derived from an EMBL/GenBank/DDBJ whole genome shotgun (WGS) entry which is preliminary data.</text>
</comment>
<dbReference type="InterPro" id="IPR011010">
    <property type="entry name" value="DNA_brk_join_enz"/>
</dbReference>